<sequence length="72" mass="8420">MPATGSWVHNRFATINRAHASNHDTNYMWLYRVNRQIRVSANSHWVICPSLRLSPNIREWMTCVASNMFTSL</sequence>
<reference evidence="2" key="1">
    <citation type="submission" date="2017-02" db="UniProtKB">
        <authorList>
            <consortium name="WormBaseParasite"/>
        </authorList>
    </citation>
    <scope>IDENTIFICATION</scope>
</reference>
<name>A0A0M3IE56_ASCLU</name>
<dbReference type="Proteomes" id="UP000036681">
    <property type="component" value="Unplaced"/>
</dbReference>
<proteinExistence type="predicted"/>
<evidence type="ECO:0000313" key="1">
    <source>
        <dbReference type="Proteomes" id="UP000036681"/>
    </source>
</evidence>
<dbReference type="WBParaSite" id="ALUE_0001635601-mRNA-1">
    <property type="protein sequence ID" value="ALUE_0001635601-mRNA-1"/>
    <property type="gene ID" value="ALUE_0001635601"/>
</dbReference>
<organism evidence="1 2">
    <name type="scientific">Ascaris lumbricoides</name>
    <name type="common">Giant roundworm</name>
    <dbReference type="NCBI Taxonomy" id="6252"/>
    <lineage>
        <taxon>Eukaryota</taxon>
        <taxon>Metazoa</taxon>
        <taxon>Ecdysozoa</taxon>
        <taxon>Nematoda</taxon>
        <taxon>Chromadorea</taxon>
        <taxon>Rhabditida</taxon>
        <taxon>Spirurina</taxon>
        <taxon>Ascaridomorpha</taxon>
        <taxon>Ascaridoidea</taxon>
        <taxon>Ascarididae</taxon>
        <taxon>Ascaris</taxon>
    </lineage>
</organism>
<keyword evidence="1" id="KW-1185">Reference proteome</keyword>
<dbReference type="AlphaFoldDB" id="A0A0M3IE56"/>
<accession>A0A0M3IE56</accession>
<protein>
    <submittedName>
        <fullName evidence="2">Secreted protein</fullName>
    </submittedName>
</protein>
<evidence type="ECO:0000313" key="2">
    <source>
        <dbReference type="WBParaSite" id="ALUE_0001635601-mRNA-1"/>
    </source>
</evidence>